<accession>A0A455U7J2</accession>
<evidence type="ECO:0000313" key="2">
    <source>
        <dbReference type="Proteomes" id="UP000320231"/>
    </source>
</evidence>
<name>A0A455U7J2_9GAMM</name>
<gene>
    <name evidence="1" type="ORF">HSBAA_33980</name>
</gene>
<sequence>MGKGEIEAIILALSKTDRDIGAEAASTVTRTINNYCRNSGDTEKKAKHEIFERVGPGRYKL</sequence>
<dbReference type="EMBL" id="AP019514">
    <property type="protein sequence ID" value="BBI62092.1"/>
    <property type="molecule type" value="Genomic_DNA"/>
</dbReference>
<protein>
    <submittedName>
        <fullName evidence="1">Uncharacterized protein</fullName>
    </submittedName>
</protein>
<organism evidence="1 2">
    <name type="scientific">Vreelandella sulfidaeris</name>
    <dbReference type="NCBI Taxonomy" id="115553"/>
    <lineage>
        <taxon>Bacteria</taxon>
        <taxon>Pseudomonadati</taxon>
        <taxon>Pseudomonadota</taxon>
        <taxon>Gammaproteobacteria</taxon>
        <taxon>Oceanospirillales</taxon>
        <taxon>Halomonadaceae</taxon>
        <taxon>Vreelandella</taxon>
    </lineage>
</organism>
<proteinExistence type="predicted"/>
<dbReference type="KEGG" id="hsr:HSBAA_33980"/>
<evidence type="ECO:0000313" key="1">
    <source>
        <dbReference type="EMBL" id="BBI62092.1"/>
    </source>
</evidence>
<dbReference type="AlphaFoldDB" id="A0A455U7J2"/>
<reference evidence="1 2" key="1">
    <citation type="journal article" date="2019" name="Microbiol. Resour. Announc.">
        <title>Complete Genome Sequence of Halomonas sulfidaeris Strain Esulfide1 Isolated from a Metal Sulfide Rock at a Depth of 2,200 Meters, Obtained Using Nanopore Sequencing.</title>
        <authorList>
            <person name="Saito M."/>
            <person name="Nishigata A."/>
            <person name="Galipon J."/>
            <person name="Arakawa K."/>
        </authorList>
    </citation>
    <scope>NUCLEOTIDE SEQUENCE [LARGE SCALE GENOMIC DNA]</scope>
    <source>
        <strain evidence="1 2">ATCC BAA-803</strain>
    </source>
</reference>
<dbReference type="Proteomes" id="UP000320231">
    <property type="component" value="Chromosome"/>
</dbReference>